<evidence type="ECO:0000313" key="3">
    <source>
        <dbReference type="EMBL" id="GFF21500.1"/>
    </source>
</evidence>
<dbReference type="InterPro" id="IPR011701">
    <property type="entry name" value="MFS"/>
</dbReference>
<dbReference type="GO" id="GO:0022857">
    <property type="term" value="F:transmembrane transporter activity"/>
    <property type="evidence" value="ECO:0007669"/>
    <property type="project" value="InterPro"/>
</dbReference>
<dbReference type="PANTHER" id="PTHR11360">
    <property type="entry name" value="MONOCARBOXYLATE TRANSPORTER"/>
    <property type="match status" value="1"/>
</dbReference>
<sequence length="376" mass="40279">MGIFEDWLSSHQLQAYSRSEVGWISSLYVSLLFLGSVQSGPMFDAVGVGYVLIPGTVGVVAAIMILSVATEYYQFMLGVGVLGGISASMLVTPSLGCMNHWFLRRRAFATGIGTTAGGIGGVIFPLMIKGLTRKVGFAWAVRILGFISLILCILAVSLQKTRLARHPKRVQTIEIRAFRDSSFTLTTLGIVLTDSSGAIPLVYLTSYARANEMNLSLAYQLMSILNGLSVLGRLAPGYAADKLGRFNIMILTTAMSTVLTLGLWVSCAQSQAAIVSYAALFGFSSGSAISLTPVCVAQITRTEDFGKRFGTTYTMVGLGVLVSIPIAGRLVEVVPSDGVGGYRALILFCGLMQAAAFLCFVLARGLRTKWRVRVVY</sequence>
<accession>A0A5M3ZDX2</accession>
<dbReference type="SUPFAM" id="SSF103473">
    <property type="entry name" value="MFS general substrate transporter"/>
    <property type="match status" value="1"/>
</dbReference>
<name>A0A5M3ZDX2_ASPTE</name>
<protein>
    <submittedName>
        <fullName evidence="3">Putative monocarboxylate permease</fullName>
    </submittedName>
</protein>
<dbReference type="PANTHER" id="PTHR11360:SF240">
    <property type="entry name" value="MONOCARBOXYLATE TRANSPORTER (EUROFUNG)-RELATED"/>
    <property type="match status" value="1"/>
</dbReference>
<dbReference type="Gene3D" id="1.20.1250.20">
    <property type="entry name" value="MFS general substrate transporter like domains"/>
    <property type="match status" value="2"/>
</dbReference>
<dbReference type="Pfam" id="PF07690">
    <property type="entry name" value="MFS_1"/>
    <property type="match status" value="1"/>
</dbReference>
<gene>
    <name evidence="3" type="ORF">ATEIFO6365_0015007100</name>
</gene>
<dbReference type="EMBL" id="BLJY01000015">
    <property type="protein sequence ID" value="GFF21500.1"/>
    <property type="molecule type" value="Genomic_DNA"/>
</dbReference>
<dbReference type="InterPro" id="IPR020846">
    <property type="entry name" value="MFS_dom"/>
</dbReference>
<reference evidence="3 4" key="1">
    <citation type="submission" date="2020-01" db="EMBL/GenBank/DDBJ databases">
        <title>Aspergillus terreus IFO 6365 whole genome shotgun sequence.</title>
        <authorList>
            <person name="Kanamasa S."/>
            <person name="Takahashi H."/>
        </authorList>
    </citation>
    <scope>NUCLEOTIDE SEQUENCE [LARGE SCALE GENOMIC DNA]</scope>
    <source>
        <strain evidence="3 4">IFO 6365</strain>
    </source>
</reference>
<keyword evidence="4" id="KW-1185">Reference proteome</keyword>
<comment type="similarity">
    <text evidence="2">Belongs to the major facilitator superfamily. Monocarboxylate porter (TC 2.A.1.13) family.</text>
</comment>
<dbReference type="VEuPathDB" id="FungiDB:ATEG_10032"/>
<dbReference type="InterPro" id="IPR050327">
    <property type="entry name" value="Proton-linked_MCT"/>
</dbReference>
<evidence type="ECO:0000256" key="2">
    <source>
        <dbReference type="ARBA" id="ARBA00006727"/>
    </source>
</evidence>
<evidence type="ECO:0000256" key="1">
    <source>
        <dbReference type="ARBA" id="ARBA00004141"/>
    </source>
</evidence>
<comment type="subcellular location">
    <subcellularLocation>
        <location evidence="1">Membrane</location>
        <topology evidence="1">Multi-pass membrane protein</topology>
    </subcellularLocation>
</comment>
<organism evidence="3 4">
    <name type="scientific">Aspergillus terreus</name>
    <dbReference type="NCBI Taxonomy" id="33178"/>
    <lineage>
        <taxon>Eukaryota</taxon>
        <taxon>Fungi</taxon>
        <taxon>Dikarya</taxon>
        <taxon>Ascomycota</taxon>
        <taxon>Pezizomycotina</taxon>
        <taxon>Eurotiomycetes</taxon>
        <taxon>Eurotiomycetidae</taxon>
        <taxon>Eurotiales</taxon>
        <taxon>Aspergillaceae</taxon>
        <taxon>Aspergillus</taxon>
        <taxon>Aspergillus subgen. Circumdati</taxon>
    </lineage>
</organism>
<comment type="caution">
    <text evidence="3">The sequence shown here is derived from an EMBL/GenBank/DDBJ whole genome shotgun (WGS) entry which is preliminary data.</text>
</comment>
<dbReference type="GO" id="GO:0016020">
    <property type="term" value="C:membrane"/>
    <property type="evidence" value="ECO:0007669"/>
    <property type="project" value="UniProtKB-SubCell"/>
</dbReference>
<evidence type="ECO:0000313" key="4">
    <source>
        <dbReference type="Proteomes" id="UP000452235"/>
    </source>
</evidence>
<dbReference type="AlphaFoldDB" id="A0A5M3ZDX2"/>
<dbReference type="PROSITE" id="PS50850">
    <property type="entry name" value="MFS"/>
    <property type="match status" value="1"/>
</dbReference>
<dbReference type="OrthoDB" id="410267at2759"/>
<dbReference type="Proteomes" id="UP000452235">
    <property type="component" value="Unassembled WGS sequence"/>
</dbReference>
<dbReference type="InterPro" id="IPR036259">
    <property type="entry name" value="MFS_trans_sf"/>
</dbReference>
<proteinExistence type="inferred from homology"/>